<feature type="region of interest" description="Disordered" evidence="1">
    <location>
        <begin position="900"/>
        <end position="932"/>
    </location>
</feature>
<sequence length="1090" mass="117448">MANITITIDGTKYHPPLPGQDPLIIILSDSTTAKLTDQAIERDSVSLPIPSYQYLSQNGGSSSQQLSSWSVQFSTRQFQLSPCSLGVFVCFQQAEAAFTSAASSIGDYLASLGANIMQAGIADAAAAAGYASEAGSYGVSAGSLIDGMSSALSSLEGVAEELDGAMQAINEDLASFTSIELEDLTAAGRVFSSYPEISVARGMLSNLSNIIKIAWANSEAVVQSLWSLCQTQWLPITSGGALVTSVWGLHQIGQGNSTEEKPKEEWLHFILFEKGFSINVFNVWTFVLDQNKGVKTAADPSVNDDLKRRGLPPAYGPGYTTEITLLKATLIRLIPFVRDVYLHPTFEQTEMWAPLFDAMEERHTESGSQRLASHEALTAYQKREFRETEASMNLAAFSHRKGMPPDYSYKRDSSGGQGVTIFIPDSGAAIDGPLWQAEMHNPEWYVVSNRLTLANVPARYHAAEDMSDLEAHGTDMACLAGGETFSLAPNSHLYLIKTRNYWLSRKGGAAHWELKRENPDALHDAYFHIVDIVEERQLQGKAVISNSNGESTWETLARRQAGPYLTPEQLAEFISGLIAWVNVMNKVYNDIAQAARSNGIIWIQSSGNQGFYPEESADPRIVPGVMVGAGDTMPKFGSTRDSEMITVSAAFEDGTFWPGSCPRGVHVGDVFIQDDNDPRLPAGTSLGWVDIYAPGYNMPSCSVQDGWTLFRPRHTSGAAALVAGLTAYFLGLPENADRFEWSEVRNQQLPWGIRMKQYMTALSYQWTDGIGGIIQPQYLGRLPFNLPSIVNMAYNGAYGPMNTCPIPPISIQDDGNMTVNAEPCLPPANTSQVTSWDSTWTPSSTPPVDTSWFAPWNTLSTLWRASSSTASSGSANTISTTTFAQVSEVSTLSVLPTSTTAGSVQSLPSSQSSFQTSSQTLSPQSSSQLPDLSSLQSLSSTASFTTLIGSTTSLMASKSSLQLPSITSSRPVTQTASFTLTISISTTTPSKPKASSTSTSTSVSAISQSTSGARTKSLSTVPSKTNPVETTASSKPPHHETTTEPVYTTTEGSQCCPYYPRCCLNPHGDGCGTFSAPTACSDEPWDMPPK</sequence>
<evidence type="ECO:0000313" key="3">
    <source>
        <dbReference type="Proteomes" id="UP001265746"/>
    </source>
</evidence>
<dbReference type="GO" id="GO:0006508">
    <property type="term" value="P:proteolysis"/>
    <property type="evidence" value="ECO:0007669"/>
    <property type="project" value="InterPro"/>
</dbReference>
<proteinExistence type="predicted"/>
<protein>
    <recommendedName>
        <fullName evidence="4">Peptidase S8/S53 domain-containing protein</fullName>
    </recommendedName>
</protein>
<evidence type="ECO:0000313" key="2">
    <source>
        <dbReference type="EMBL" id="KAK2602066.1"/>
    </source>
</evidence>
<comment type="caution">
    <text evidence="2">The sequence shown here is derived from an EMBL/GenBank/DDBJ whole genome shotgun (WGS) entry which is preliminary data.</text>
</comment>
<organism evidence="2 3">
    <name type="scientific">Phomopsis amygdali</name>
    <name type="common">Fusicoccum amygdali</name>
    <dbReference type="NCBI Taxonomy" id="1214568"/>
    <lineage>
        <taxon>Eukaryota</taxon>
        <taxon>Fungi</taxon>
        <taxon>Dikarya</taxon>
        <taxon>Ascomycota</taxon>
        <taxon>Pezizomycotina</taxon>
        <taxon>Sordariomycetes</taxon>
        <taxon>Sordariomycetidae</taxon>
        <taxon>Diaporthales</taxon>
        <taxon>Diaporthaceae</taxon>
        <taxon>Diaporthe</taxon>
    </lineage>
</organism>
<feature type="region of interest" description="Disordered" evidence="1">
    <location>
        <begin position="987"/>
        <end position="1051"/>
    </location>
</feature>
<feature type="compositionally biased region" description="Low complexity" evidence="1">
    <location>
        <begin position="987"/>
        <end position="1011"/>
    </location>
</feature>
<accession>A0AAD9S803</accession>
<feature type="compositionally biased region" description="Polar residues" evidence="1">
    <location>
        <begin position="1012"/>
        <end position="1034"/>
    </location>
</feature>
<dbReference type="EMBL" id="JAUJFL010000005">
    <property type="protein sequence ID" value="KAK2602066.1"/>
    <property type="molecule type" value="Genomic_DNA"/>
</dbReference>
<dbReference type="SUPFAM" id="SSF52743">
    <property type="entry name" value="Subtilisin-like"/>
    <property type="match status" value="1"/>
</dbReference>
<dbReference type="AlphaFoldDB" id="A0AAD9S803"/>
<reference evidence="2" key="1">
    <citation type="submission" date="2023-06" db="EMBL/GenBank/DDBJ databases">
        <authorList>
            <person name="Noh H."/>
        </authorList>
    </citation>
    <scope>NUCLEOTIDE SEQUENCE</scope>
    <source>
        <strain evidence="2">DUCC20226</strain>
    </source>
</reference>
<name>A0AAD9S803_PHOAM</name>
<gene>
    <name evidence="2" type="ORF">N8I77_008633</name>
</gene>
<evidence type="ECO:0008006" key="4">
    <source>
        <dbReference type="Google" id="ProtNLM"/>
    </source>
</evidence>
<dbReference type="Proteomes" id="UP001265746">
    <property type="component" value="Unassembled WGS sequence"/>
</dbReference>
<dbReference type="InterPro" id="IPR036852">
    <property type="entry name" value="Peptidase_S8/S53_dom_sf"/>
</dbReference>
<keyword evidence="3" id="KW-1185">Reference proteome</keyword>
<dbReference type="GO" id="GO:0004252">
    <property type="term" value="F:serine-type endopeptidase activity"/>
    <property type="evidence" value="ECO:0007669"/>
    <property type="project" value="InterPro"/>
</dbReference>
<evidence type="ECO:0000256" key="1">
    <source>
        <dbReference type="SAM" id="MobiDB-lite"/>
    </source>
</evidence>
<dbReference type="Gene3D" id="3.40.50.200">
    <property type="entry name" value="Peptidase S8/S53 domain"/>
    <property type="match status" value="1"/>
</dbReference>